<evidence type="ECO:0000313" key="5">
    <source>
        <dbReference type="Proteomes" id="UP000199250"/>
    </source>
</evidence>
<evidence type="ECO:0000256" key="1">
    <source>
        <dbReference type="ARBA" id="ARBA00009075"/>
    </source>
</evidence>
<dbReference type="PANTHER" id="PTHR34596:SF2">
    <property type="entry name" value="CHITOPORIN"/>
    <property type="match status" value="1"/>
</dbReference>
<dbReference type="OrthoDB" id="6996724at2"/>
<protein>
    <submittedName>
        <fullName evidence="4">Outer membrane porin, OprD family</fullName>
    </submittedName>
</protein>
<evidence type="ECO:0000256" key="3">
    <source>
        <dbReference type="ARBA" id="ARBA00022729"/>
    </source>
</evidence>
<organism evidence="4 5">
    <name type="scientific">Azotobacter beijerinckii</name>
    <dbReference type="NCBI Taxonomy" id="170623"/>
    <lineage>
        <taxon>Bacteria</taxon>
        <taxon>Pseudomonadati</taxon>
        <taxon>Pseudomonadota</taxon>
        <taxon>Gammaproteobacteria</taxon>
        <taxon>Pseudomonadales</taxon>
        <taxon>Pseudomonadaceae</taxon>
        <taxon>Azotobacter</taxon>
    </lineage>
</organism>
<name>A0A1H6ZTV1_9GAMM</name>
<dbReference type="InterPro" id="IPR023614">
    <property type="entry name" value="Porin_dom_sf"/>
</dbReference>
<dbReference type="GO" id="GO:0016020">
    <property type="term" value="C:membrane"/>
    <property type="evidence" value="ECO:0007669"/>
    <property type="project" value="InterPro"/>
</dbReference>
<evidence type="ECO:0000313" key="4">
    <source>
        <dbReference type="EMBL" id="SEJ52245.1"/>
    </source>
</evidence>
<sequence length="163" mass="18352">FDGEDDGDALEGHLDNKVLSGLFSLKTGAHTVYLGLQRVSGDSKWLRVNGTSGGTLANDSYNSSYDNARERSWQLRYDYNFVGLGVPGMTFMTRYISGSNIQAGGLDNRKEWGRESELAYVVQSGPAKNLTLRWRNSTIRRDWGSNNQFNEQRLIVQYPLSLF</sequence>
<proteinExistence type="inferred from homology"/>
<dbReference type="PANTHER" id="PTHR34596">
    <property type="entry name" value="CHITOPORIN"/>
    <property type="match status" value="1"/>
</dbReference>
<dbReference type="EMBL" id="FNYQ01000126">
    <property type="protein sequence ID" value="SEJ52245.1"/>
    <property type="molecule type" value="Genomic_DNA"/>
</dbReference>
<dbReference type="AlphaFoldDB" id="A0A1H6ZTV1"/>
<dbReference type="Pfam" id="PF03573">
    <property type="entry name" value="OprD"/>
    <property type="match status" value="1"/>
</dbReference>
<reference evidence="4 5" key="1">
    <citation type="submission" date="2016-10" db="EMBL/GenBank/DDBJ databases">
        <authorList>
            <person name="de Groot N.N."/>
        </authorList>
    </citation>
    <scope>NUCLEOTIDE SEQUENCE [LARGE SCALE GENOMIC DNA]</scope>
    <source>
        <strain evidence="4 5">DSM 373</strain>
    </source>
</reference>
<dbReference type="InterPro" id="IPR005318">
    <property type="entry name" value="OM_porin_bac"/>
</dbReference>
<comment type="similarity">
    <text evidence="1">Belongs to the outer membrane porin (Opr) (TC 1.B.25) family.</text>
</comment>
<gene>
    <name evidence="4" type="ORF">SAMN04244572_04327</name>
</gene>
<dbReference type="RefSeq" id="WP_139204430.1">
    <property type="nucleotide sequence ID" value="NZ_FNYQ01000126.1"/>
</dbReference>
<keyword evidence="2" id="KW-0813">Transport</keyword>
<evidence type="ECO:0000256" key="2">
    <source>
        <dbReference type="ARBA" id="ARBA00022448"/>
    </source>
</evidence>
<feature type="non-terminal residue" evidence="4">
    <location>
        <position position="1"/>
    </location>
</feature>
<dbReference type="Proteomes" id="UP000199250">
    <property type="component" value="Unassembled WGS sequence"/>
</dbReference>
<keyword evidence="3" id="KW-0732">Signal</keyword>
<accession>A0A1H6ZTV1</accession>
<dbReference type="Gene3D" id="2.40.160.10">
    <property type="entry name" value="Porin"/>
    <property type="match status" value="1"/>
</dbReference>
<dbReference type="GO" id="GO:0015288">
    <property type="term" value="F:porin activity"/>
    <property type="evidence" value="ECO:0007669"/>
    <property type="project" value="TreeGrafter"/>
</dbReference>